<dbReference type="PANTHER" id="PTHR12203">
    <property type="entry name" value="KDEL LYS-ASP-GLU-LEU CONTAINING - RELATED"/>
    <property type="match status" value="1"/>
</dbReference>
<dbReference type="Pfam" id="PF05686">
    <property type="entry name" value="Glyco_transf_90"/>
    <property type="match status" value="1"/>
</dbReference>
<gene>
    <name evidence="6" type="ORF">HJC23_003557</name>
</gene>
<evidence type="ECO:0000259" key="5">
    <source>
        <dbReference type="SMART" id="SM00672"/>
    </source>
</evidence>
<evidence type="ECO:0000256" key="4">
    <source>
        <dbReference type="SAM" id="SignalP"/>
    </source>
</evidence>
<feature type="chain" id="PRO_5044822543" description="Glycosyl transferase CAP10 domain-containing protein" evidence="4">
    <location>
        <begin position="17"/>
        <end position="586"/>
    </location>
</feature>
<dbReference type="InterPro" id="IPR006598">
    <property type="entry name" value="CAP10"/>
</dbReference>
<evidence type="ECO:0000313" key="6">
    <source>
        <dbReference type="EMBL" id="KAL3787808.1"/>
    </source>
</evidence>
<evidence type="ECO:0000256" key="3">
    <source>
        <dbReference type="SAM" id="MobiDB-lite"/>
    </source>
</evidence>
<dbReference type="EMBL" id="JABMIG020000168">
    <property type="protein sequence ID" value="KAL3787808.1"/>
    <property type="molecule type" value="Genomic_DNA"/>
</dbReference>
<accession>A0ABD3PI76</accession>
<keyword evidence="2" id="KW-0808">Transferase</keyword>
<comment type="similarity">
    <text evidence="1">Belongs to the glycosyltransferase 90 family.</text>
</comment>
<feature type="signal peptide" evidence="4">
    <location>
        <begin position="1"/>
        <end position="16"/>
    </location>
</feature>
<name>A0ABD3PI76_9STRA</name>
<dbReference type="SMART" id="SM00672">
    <property type="entry name" value="CAP10"/>
    <property type="match status" value="1"/>
</dbReference>
<keyword evidence="4" id="KW-0732">Signal</keyword>
<feature type="region of interest" description="Disordered" evidence="3">
    <location>
        <begin position="45"/>
        <end position="65"/>
    </location>
</feature>
<dbReference type="InterPro" id="IPR051091">
    <property type="entry name" value="O-Glucosyltr/Glycosyltrsf_90"/>
</dbReference>
<dbReference type="GO" id="GO:0016740">
    <property type="term" value="F:transferase activity"/>
    <property type="evidence" value="ECO:0007669"/>
    <property type="project" value="UniProtKB-KW"/>
</dbReference>
<organism evidence="6 7">
    <name type="scientific">Cyclotella cryptica</name>
    <dbReference type="NCBI Taxonomy" id="29204"/>
    <lineage>
        <taxon>Eukaryota</taxon>
        <taxon>Sar</taxon>
        <taxon>Stramenopiles</taxon>
        <taxon>Ochrophyta</taxon>
        <taxon>Bacillariophyta</taxon>
        <taxon>Coscinodiscophyceae</taxon>
        <taxon>Thalassiosirophycidae</taxon>
        <taxon>Stephanodiscales</taxon>
        <taxon>Stephanodiscaceae</taxon>
        <taxon>Cyclotella</taxon>
    </lineage>
</organism>
<comment type="caution">
    <text evidence="6">The sequence shown here is derived from an EMBL/GenBank/DDBJ whole genome shotgun (WGS) entry which is preliminary data.</text>
</comment>
<protein>
    <recommendedName>
        <fullName evidence="5">Glycosyl transferase CAP10 domain-containing protein</fullName>
    </recommendedName>
</protein>
<feature type="domain" description="Glycosyl transferase CAP10" evidence="5">
    <location>
        <begin position="306"/>
        <end position="553"/>
    </location>
</feature>
<keyword evidence="7" id="KW-1185">Reference proteome</keyword>
<evidence type="ECO:0000313" key="7">
    <source>
        <dbReference type="Proteomes" id="UP001516023"/>
    </source>
</evidence>
<feature type="region of interest" description="Disordered" evidence="3">
    <location>
        <begin position="77"/>
        <end position="102"/>
    </location>
</feature>
<dbReference type="AlphaFoldDB" id="A0ABD3PI76"/>
<dbReference type="Proteomes" id="UP001516023">
    <property type="component" value="Unassembled WGS sequence"/>
</dbReference>
<proteinExistence type="inferred from homology"/>
<sequence length="586" mass="66682">MMVSLLAAVIWGIAACILVTINCSTYSNFSSSSLIELRQSERRLESHGLSRQTSTTHNNTNAEGQGQRALFPKLSGFSDPKSTNSRTTPPIDRTDVSLDPNQTKAPDSVMAKYSLYKVLLTIPAFRRELYLLYYHPIKDEFHVYINEQKDGWVAALKNRIYQIMPMLAYALRNHFPDRFNGESDFILLASSGDEPKLDCSCFDKVTRSQHPICRNEDFAPILQFGAVFQDGEILPSLVTMPLWHHLPCLRQWQQTNTICETYKKRTLAAGVVGGEEAIKSRVGGVSIAAPPLEQVWDSLIPQVIWRGSDFGFIWCIHPLLRLIDFETDIAKRISLSQCRNNARGILQCLLQLWEILTPRWRAVFWTLQAELDADEANKTANSKGLSPVLPWIDAKFTVKTRVHGKPTDVKKIDRYTPYEDYGLKVAARGFMTLSELSHYKYQFDIGGGGGTTFSGTIEKLAMPGVLFHHITSTKDYYHDDLVPWMHYIPVEEGLSDLREMYEWAVANTEQSMRISEAGSQYVRSWANPKVIEQIYNKYFVESLRRVVNAYQSSGEDVGEIMKERKWTLIAKGSGKDLRLMYTKDTD</sequence>
<evidence type="ECO:0000256" key="2">
    <source>
        <dbReference type="ARBA" id="ARBA00022679"/>
    </source>
</evidence>
<reference evidence="6 7" key="1">
    <citation type="journal article" date="2020" name="G3 (Bethesda)">
        <title>Improved Reference Genome for Cyclotella cryptica CCMP332, a Model for Cell Wall Morphogenesis, Salinity Adaptation, and Lipid Production in Diatoms (Bacillariophyta).</title>
        <authorList>
            <person name="Roberts W.R."/>
            <person name="Downey K.M."/>
            <person name="Ruck E.C."/>
            <person name="Traller J.C."/>
            <person name="Alverson A.J."/>
        </authorList>
    </citation>
    <scope>NUCLEOTIDE SEQUENCE [LARGE SCALE GENOMIC DNA]</scope>
    <source>
        <strain evidence="6 7">CCMP332</strain>
    </source>
</reference>
<dbReference type="PANTHER" id="PTHR12203:SF35">
    <property type="entry name" value="PROTEIN O-GLUCOSYLTRANSFERASE 1"/>
    <property type="match status" value="1"/>
</dbReference>
<evidence type="ECO:0000256" key="1">
    <source>
        <dbReference type="ARBA" id="ARBA00010118"/>
    </source>
</evidence>
<feature type="compositionally biased region" description="Polar residues" evidence="3">
    <location>
        <begin position="49"/>
        <end position="64"/>
    </location>
</feature>